<evidence type="ECO:0000313" key="5">
    <source>
        <dbReference type="EMBL" id="KDO64387.1"/>
    </source>
</evidence>
<dbReference type="InterPro" id="IPR035595">
    <property type="entry name" value="UDP_glycos_trans_CS"/>
</dbReference>
<dbReference type="EC" id="2.4.1.-" evidence="4"/>
<dbReference type="PROSITE" id="PS00375">
    <property type="entry name" value="UDPGT"/>
    <property type="match status" value="1"/>
</dbReference>
<dbReference type="SUPFAM" id="SSF53756">
    <property type="entry name" value="UDP-Glycosyltransferase/glycogen phosphorylase"/>
    <property type="match status" value="1"/>
</dbReference>
<keyword evidence="6" id="KW-1185">Reference proteome</keyword>
<gene>
    <name evidence="5" type="ORF">CISIN_1g011311mg</name>
</gene>
<dbReference type="InterPro" id="IPR050481">
    <property type="entry name" value="UDP-glycosyltransf_plant"/>
</dbReference>
<keyword evidence="2 3" id="KW-0808">Transferase</keyword>
<name>A0A067FLR6_CITSI</name>
<evidence type="ECO:0000313" key="6">
    <source>
        <dbReference type="Proteomes" id="UP000027120"/>
    </source>
</evidence>
<dbReference type="Proteomes" id="UP000027120">
    <property type="component" value="Unassembled WGS sequence"/>
</dbReference>
<protein>
    <recommendedName>
        <fullName evidence="4">Glycosyltransferase</fullName>
        <ecNumber evidence="4">2.4.1.-</ecNumber>
    </recommendedName>
</protein>
<dbReference type="PaxDb" id="2711-XP_006481382.1"/>
<dbReference type="PANTHER" id="PTHR48048:SF83">
    <property type="entry name" value="GLYCOSYLTRANSFERASE"/>
    <property type="match status" value="1"/>
</dbReference>
<evidence type="ECO:0000256" key="4">
    <source>
        <dbReference type="RuleBase" id="RU362057"/>
    </source>
</evidence>
<evidence type="ECO:0000256" key="2">
    <source>
        <dbReference type="ARBA" id="ARBA00022679"/>
    </source>
</evidence>
<dbReference type="Pfam" id="PF00201">
    <property type="entry name" value="UDPGT"/>
    <property type="match status" value="1"/>
</dbReference>
<dbReference type="EMBL" id="KK784908">
    <property type="protein sequence ID" value="KDO64387.1"/>
    <property type="molecule type" value="Genomic_DNA"/>
</dbReference>
<dbReference type="InterPro" id="IPR002213">
    <property type="entry name" value="UDP_glucos_trans"/>
</dbReference>
<evidence type="ECO:0000256" key="1">
    <source>
        <dbReference type="ARBA" id="ARBA00009995"/>
    </source>
</evidence>
<reference evidence="5 6" key="1">
    <citation type="submission" date="2014-04" db="EMBL/GenBank/DDBJ databases">
        <authorList>
            <consortium name="International Citrus Genome Consortium"/>
            <person name="Gmitter F."/>
            <person name="Chen C."/>
            <person name="Farmerie W."/>
            <person name="Harkins T."/>
            <person name="Desany B."/>
            <person name="Mohiuddin M."/>
            <person name="Kodira C."/>
            <person name="Borodovsky M."/>
            <person name="Lomsadze A."/>
            <person name="Burns P."/>
            <person name="Jenkins J."/>
            <person name="Prochnik S."/>
            <person name="Shu S."/>
            <person name="Chapman J."/>
            <person name="Pitluck S."/>
            <person name="Schmutz J."/>
            <person name="Rokhsar D."/>
        </authorList>
    </citation>
    <scope>NUCLEOTIDE SEQUENCE</scope>
</reference>
<proteinExistence type="inferred from homology"/>
<dbReference type="Gene3D" id="3.40.50.2000">
    <property type="entry name" value="Glycogen Phosphorylase B"/>
    <property type="match status" value="2"/>
</dbReference>
<keyword evidence="3" id="KW-0328">Glycosyltransferase</keyword>
<dbReference type="GO" id="GO:0035251">
    <property type="term" value="F:UDP-glucosyltransferase activity"/>
    <property type="evidence" value="ECO:0000318"/>
    <property type="project" value="GO_Central"/>
</dbReference>
<dbReference type="SMR" id="A0A067FLR6"/>
<dbReference type="AlphaFoldDB" id="A0A067FLR6"/>
<dbReference type="PANTHER" id="PTHR48048">
    <property type="entry name" value="GLYCOSYLTRANSFERASE"/>
    <property type="match status" value="1"/>
</dbReference>
<dbReference type="STRING" id="2711.A0A067FLR6"/>
<dbReference type="eggNOG" id="KOG1192">
    <property type="taxonomic scope" value="Eukaryota"/>
</dbReference>
<accession>A0A067FLR6</accession>
<comment type="similarity">
    <text evidence="1 3">Belongs to the UDP-glycosyltransferase family.</text>
</comment>
<dbReference type="CDD" id="cd03784">
    <property type="entry name" value="GT1_Gtf-like"/>
    <property type="match status" value="1"/>
</dbReference>
<organism evidence="5 6">
    <name type="scientific">Citrus sinensis</name>
    <name type="common">Sweet orange</name>
    <name type="synonym">Citrus aurantium var. sinensis</name>
    <dbReference type="NCBI Taxonomy" id="2711"/>
    <lineage>
        <taxon>Eukaryota</taxon>
        <taxon>Viridiplantae</taxon>
        <taxon>Streptophyta</taxon>
        <taxon>Embryophyta</taxon>
        <taxon>Tracheophyta</taxon>
        <taxon>Spermatophyta</taxon>
        <taxon>Magnoliopsida</taxon>
        <taxon>eudicotyledons</taxon>
        <taxon>Gunneridae</taxon>
        <taxon>Pentapetalae</taxon>
        <taxon>rosids</taxon>
        <taxon>malvids</taxon>
        <taxon>Sapindales</taxon>
        <taxon>Rutaceae</taxon>
        <taxon>Aurantioideae</taxon>
        <taxon>Citrus</taxon>
    </lineage>
</organism>
<evidence type="ECO:0000256" key="3">
    <source>
        <dbReference type="RuleBase" id="RU003718"/>
    </source>
</evidence>
<dbReference type="FunFam" id="3.40.50.2000:FF:000056">
    <property type="entry name" value="Glycosyltransferase"/>
    <property type="match status" value="1"/>
</dbReference>
<sequence>MKEKAELVFIPSPSVGHLVSVIVFAKRLLLLDRDNAAGSNNSFSITVLVMQEHTATASDNDAHIKSLAGAGATADVSIRFIGVPKMNPPPLDYFKSPEKFITEYVDSHKDCIKEAIIEHVLNNNVKIAGLVLDFFCSSMIDTANELGVPSYVFFTSGAAFLGFVLHLPTRGGEEFEESEADSADIFTYANPVPYRVLPSLCFNKHGGFSAFENFGRRFKETKGIIVNTFEELESHAVEYLMKCDGVPPVYNVGPMIDLHGDIHARPRGGGTQRDEIIRWLDDQPASSVVFLCFGSMGSFGEEQIQEIASGLEKSGVRFLWSLRKTPPKDRPEMPGEYTCVEDILPRGFQERSKGRGMICGWAPQKEVLAHSAIGGFVSHCGWNSILESVWFGVPIVTWPIYAEQQINAFQMVRDLGLAVELRLDYRRGTENHVMADELARAVGCVMDGDSEVRKRVKEVSEKARLALRDGGSSYAATGRLIEDLFGSVS</sequence>